<dbReference type="KEGG" id="azm:DM194_13305"/>
<gene>
    <name evidence="2" type="ORF">DM194_13305</name>
</gene>
<dbReference type="InterPro" id="IPR005163">
    <property type="entry name" value="Tri_helical_YiiM-like"/>
</dbReference>
<keyword evidence="2" id="KW-0614">Plasmid</keyword>
<evidence type="ECO:0000259" key="1">
    <source>
        <dbReference type="PROSITE" id="PS51340"/>
    </source>
</evidence>
<dbReference type="AlphaFoldDB" id="A0A2U9SAA1"/>
<dbReference type="PANTHER" id="PTHR30212">
    <property type="entry name" value="PROTEIN YIIM"/>
    <property type="match status" value="1"/>
</dbReference>
<dbReference type="GO" id="GO:0030151">
    <property type="term" value="F:molybdenum ion binding"/>
    <property type="evidence" value="ECO:0007669"/>
    <property type="project" value="InterPro"/>
</dbReference>
<dbReference type="Proteomes" id="UP000249605">
    <property type="component" value="Plasmid unnamed1"/>
</dbReference>
<evidence type="ECO:0000313" key="3">
    <source>
        <dbReference type="Proteomes" id="UP000249605"/>
    </source>
</evidence>
<dbReference type="RefSeq" id="WP_111068660.1">
    <property type="nucleotide sequence ID" value="NZ_CP029830.1"/>
</dbReference>
<proteinExistence type="predicted"/>
<name>A0A2U9SAA1_9PROT</name>
<dbReference type="InterPro" id="IPR052353">
    <property type="entry name" value="Benzoxazolinone_Detox_Enz"/>
</dbReference>
<dbReference type="InterPro" id="IPR005302">
    <property type="entry name" value="MoCF_Sase_C"/>
</dbReference>
<keyword evidence="3" id="KW-1185">Reference proteome</keyword>
<dbReference type="Pfam" id="PF03475">
    <property type="entry name" value="YiiM_3-alpha"/>
    <property type="match status" value="1"/>
</dbReference>
<sequence>MKPETPVTINAVTASTTLKAVLIGKAVPFGKPGALSAIGKQPVDAALAIGPTGLAGDEQADLRNHGGPDKAVHHYPFDHYAAWRADLPAPAPLLDTVGAFGENLSTLGLTEDEVCVGDVFRIGTATLQVSQGRQPCWKLNHRFGVADMARRVQATGRTGWYYRVLEPGLAAAGDSVVLVERPLPDWPLARILRAFYHDTGDTRTLAGIAELEPLAPGWRDLARRRVESGRVEDWKSRLGG</sequence>
<dbReference type="Gene3D" id="2.40.33.20">
    <property type="entry name" value="PK beta-barrel domain-like"/>
    <property type="match status" value="1"/>
</dbReference>
<feature type="domain" description="MOSC" evidence="1">
    <location>
        <begin position="41"/>
        <end position="179"/>
    </location>
</feature>
<dbReference type="Pfam" id="PF03473">
    <property type="entry name" value="MOSC"/>
    <property type="match status" value="1"/>
</dbReference>
<accession>A0A2U9SAA1</accession>
<dbReference type="EMBL" id="CP029830">
    <property type="protein sequence ID" value="AWU95911.1"/>
    <property type="molecule type" value="Genomic_DNA"/>
</dbReference>
<dbReference type="PANTHER" id="PTHR30212:SF2">
    <property type="entry name" value="PROTEIN YIIM"/>
    <property type="match status" value="1"/>
</dbReference>
<geneLocation type="plasmid" evidence="2 3">
    <name>unnamed1</name>
</geneLocation>
<dbReference type="PROSITE" id="PS51340">
    <property type="entry name" value="MOSC"/>
    <property type="match status" value="1"/>
</dbReference>
<evidence type="ECO:0000313" key="2">
    <source>
        <dbReference type="EMBL" id="AWU95911.1"/>
    </source>
</evidence>
<reference evidence="2 3" key="1">
    <citation type="submission" date="2018-06" db="EMBL/GenBank/DDBJ databases">
        <title>Complete genome sequencing of Azospirillum sp. M2T2B2.</title>
        <authorList>
            <person name="Heo J."/>
            <person name="Kim S.-J."/>
            <person name="Kwon S.-W."/>
            <person name="Anandham R."/>
        </authorList>
    </citation>
    <scope>NUCLEOTIDE SEQUENCE [LARGE SCALE GENOMIC DNA]</scope>
    <source>
        <strain evidence="2 3">M2T2B2</strain>
        <plasmid evidence="2 3">unnamed1</plasmid>
    </source>
</reference>
<dbReference type="OrthoDB" id="9786134at2"/>
<protein>
    <submittedName>
        <fullName evidence="2">MOSC domain-containing protein</fullName>
    </submittedName>
</protein>
<dbReference type="SUPFAM" id="SSF50800">
    <property type="entry name" value="PK beta-barrel domain-like"/>
    <property type="match status" value="1"/>
</dbReference>
<organism evidence="2 3">
    <name type="scientific">Azospirillum ramasamyi</name>
    <dbReference type="NCBI Taxonomy" id="682998"/>
    <lineage>
        <taxon>Bacteria</taxon>
        <taxon>Pseudomonadati</taxon>
        <taxon>Pseudomonadota</taxon>
        <taxon>Alphaproteobacteria</taxon>
        <taxon>Rhodospirillales</taxon>
        <taxon>Azospirillaceae</taxon>
        <taxon>Azospirillum</taxon>
    </lineage>
</organism>
<dbReference type="GO" id="GO:0003824">
    <property type="term" value="F:catalytic activity"/>
    <property type="evidence" value="ECO:0007669"/>
    <property type="project" value="InterPro"/>
</dbReference>
<dbReference type="InterPro" id="IPR011037">
    <property type="entry name" value="Pyrv_Knase-like_insert_dom_sf"/>
</dbReference>
<dbReference type="GO" id="GO:0030170">
    <property type="term" value="F:pyridoxal phosphate binding"/>
    <property type="evidence" value="ECO:0007669"/>
    <property type="project" value="InterPro"/>
</dbReference>